<dbReference type="InterPro" id="IPR002939">
    <property type="entry name" value="DnaJ_C"/>
</dbReference>
<dbReference type="InterPro" id="IPR006311">
    <property type="entry name" value="TAT_signal"/>
</dbReference>
<dbReference type="InterPro" id="IPR001305">
    <property type="entry name" value="HSP_DnaJ_Cys-rich_dom"/>
</dbReference>
<dbReference type="Pfam" id="PF01556">
    <property type="entry name" value="DnaJ_C"/>
    <property type="match status" value="1"/>
</dbReference>
<feature type="signal peptide" evidence="10">
    <location>
        <begin position="1"/>
        <end position="23"/>
    </location>
</feature>
<keyword evidence="4 9" id="KW-0812">Transmembrane</keyword>
<keyword evidence="3" id="KW-1003">Cell membrane</keyword>
<dbReference type="CDD" id="cd10719">
    <property type="entry name" value="DnaJ_zf"/>
    <property type="match status" value="1"/>
</dbReference>
<comment type="caution">
    <text evidence="12">The sequence shown here is derived from an EMBL/GenBank/DDBJ whole genome shotgun (WGS) entry which is preliminary data.</text>
</comment>
<dbReference type="Gene3D" id="2.10.230.10">
    <property type="entry name" value="Heat shock protein DnaJ, cysteine-rich domain"/>
    <property type="match status" value="1"/>
</dbReference>
<evidence type="ECO:0000256" key="4">
    <source>
        <dbReference type="ARBA" id="ARBA00022692"/>
    </source>
</evidence>
<feature type="transmembrane region" description="Helical" evidence="9">
    <location>
        <begin position="167"/>
        <end position="185"/>
    </location>
</feature>
<keyword evidence="6" id="KW-0406">Ion transport</keyword>
<keyword evidence="2" id="KW-0813">Transport</keyword>
<feature type="transmembrane region" description="Helical" evidence="9">
    <location>
        <begin position="205"/>
        <end position="223"/>
    </location>
</feature>
<dbReference type="CDD" id="cd10747">
    <property type="entry name" value="DnaJ_C"/>
    <property type="match status" value="1"/>
</dbReference>
<dbReference type="EMBL" id="CAUYUJ010019904">
    <property type="protein sequence ID" value="CAK0894473.1"/>
    <property type="molecule type" value="Genomic_DNA"/>
</dbReference>
<evidence type="ECO:0000256" key="8">
    <source>
        <dbReference type="SAM" id="MobiDB-lite"/>
    </source>
</evidence>
<dbReference type="Pfam" id="PF25539">
    <property type="entry name" value="Bestrophin_2"/>
    <property type="match status" value="1"/>
</dbReference>
<evidence type="ECO:0000313" key="12">
    <source>
        <dbReference type="EMBL" id="CAK0894473.1"/>
    </source>
</evidence>
<feature type="transmembrane region" description="Helical" evidence="9">
    <location>
        <begin position="72"/>
        <end position="93"/>
    </location>
</feature>
<evidence type="ECO:0000256" key="2">
    <source>
        <dbReference type="ARBA" id="ARBA00022448"/>
    </source>
</evidence>
<dbReference type="PROSITE" id="PS51318">
    <property type="entry name" value="TAT"/>
    <property type="match status" value="1"/>
</dbReference>
<keyword evidence="13" id="KW-1185">Reference proteome</keyword>
<accession>A0ABN9X519</accession>
<dbReference type="Proteomes" id="UP001189429">
    <property type="component" value="Unassembled WGS sequence"/>
</dbReference>
<dbReference type="InterPro" id="IPR036410">
    <property type="entry name" value="HSP_DnaJ_Cys-rich_dom_sf"/>
</dbReference>
<dbReference type="SUPFAM" id="SSF49493">
    <property type="entry name" value="HSP40/DnaJ peptide-binding domain"/>
    <property type="match status" value="2"/>
</dbReference>
<gene>
    <name evidence="12" type="ORF">PCOR1329_LOCUS73512</name>
</gene>
<feature type="transmembrane region" description="Helical" evidence="9">
    <location>
        <begin position="377"/>
        <end position="410"/>
    </location>
</feature>
<protein>
    <recommendedName>
        <fullName evidence="11">Chaperone DnaJ C-terminal domain-containing protein</fullName>
    </recommendedName>
</protein>
<dbReference type="PANTHER" id="PTHR33281">
    <property type="entry name" value="UPF0187 PROTEIN YNEE"/>
    <property type="match status" value="1"/>
</dbReference>
<dbReference type="SUPFAM" id="SSF57938">
    <property type="entry name" value="DnaJ/Hsp40 cysteine-rich domain"/>
    <property type="match status" value="1"/>
</dbReference>
<dbReference type="InterPro" id="IPR044669">
    <property type="entry name" value="YneE/VCCN1/2-like"/>
</dbReference>
<feature type="non-terminal residue" evidence="12">
    <location>
        <position position="603"/>
    </location>
</feature>
<sequence length="603" mass="65569">MAPRRRGLLVALALLGLLGPPAAFVAAPGRARAPALAPADARSGTAPPEGQPQASHPGASPSPPGGGGGAQAPASAALLVGVAAVAAASARAAGSSAVGRRVRGGEAANEEKDTNIFDVMADTDKYIEMDRTSKRPVFGYPEWKRHRNSDRFTRNLGNLFNSQTIRANWQEVAACTLIALAVVLWNDAPGELGSILPKDRVVLSLPALPFTVSGTFLSLLLVFRTNSAYSRWWEARCIWGAIINTCRDIVRQAITRFDPADLELKAEVTRLVSAYPRCLIYHLGERTDVSNLVIEKKLGKILTEDEKAKLLACTHKPMTVTGMLSQAIRKAKLDVIDEMKIDADVTKFSDYYGMCERIFKTPMPLSYTRLTSRFLSVWLLFMPLALYGAIGTHFAIVPITAFLAFAIFGIEELGVQIEEPFSVLPMNVMAGGIDASIFEALELDKEDRKKQGVGATKKMAITRQVIDKKKGVTECRSCDGRGVKVEVVRMGPMIQQMQSACGACGGQGRSFSTSKEREVLEVVITKGAMDGHKIPFREMADEHPDADTGDVIFVCKQQEHPIFKRKGADLFMEKKISLVEALCGFELDITHLDGRKLLIKTAP</sequence>
<evidence type="ECO:0000256" key="6">
    <source>
        <dbReference type="ARBA" id="ARBA00023065"/>
    </source>
</evidence>
<dbReference type="InterPro" id="IPR008971">
    <property type="entry name" value="HSP40/DnaJ_pept-bd"/>
</dbReference>
<evidence type="ECO:0000256" key="3">
    <source>
        <dbReference type="ARBA" id="ARBA00022475"/>
    </source>
</evidence>
<keyword evidence="5 9" id="KW-1133">Transmembrane helix</keyword>
<evidence type="ECO:0000256" key="10">
    <source>
        <dbReference type="SAM" id="SignalP"/>
    </source>
</evidence>
<proteinExistence type="predicted"/>
<comment type="subcellular location">
    <subcellularLocation>
        <location evidence="1">Cell membrane</location>
        <topology evidence="1">Multi-pass membrane protein</topology>
    </subcellularLocation>
</comment>
<evidence type="ECO:0000256" key="9">
    <source>
        <dbReference type="SAM" id="Phobius"/>
    </source>
</evidence>
<dbReference type="Gene3D" id="2.60.260.20">
    <property type="entry name" value="Urease metallochaperone UreE, N-terminal domain"/>
    <property type="match status" value="2"/>
</dbReference>
<organism evidence="12 13">
    <name type="scientific">Prorocentrum cordatum</name>
    <dbReference type="NCBI Taxonomy" id="2364126"/>
    <lineage>
        <taxon>Eukaryota</taxon>
        <taxon>Sar</taxon>
        <taxon>Alveolata</taxon>
        <taxon>Dinophyceae</taxon>
        <taxon>Prorocentrales</taxon>
        <taxon>Prorocentraceae</taxon>
        <taxon>Prorocentrum</taxon>
    </lineage>
</organism>
<feature type="domain" description="Chaperone DnaJ C-terminal" evidence="11">
    <location>
        <begin position="454"/>
        <end position="596"/>
    </location>
</feature>
<keyword evidence="10" id="KW-0732">Signal</keyword>
<evidence type="ECO:0000256" key="1">
    <source>
        <dbReference type="ARBA" id="ARBA00004651"/>
    </source>
</evidence>
<evidence type="ECO:0000259" key="11">
    <source>
        <dbReference type="Pfam" id="PF01556"/>
    </source>
</evidence>
<feature type="region of interest" description="Disordered" evidence="8">
    <location>
        <begin position="35"/>
        <end position="72"/>
    </location>
</feature>
<feature type="chain" id="PRO_5047437601" description="Chaperone DnaJ C-terminal domain-containing protein" evidence="10">
    <location>
        <begin position="24"/>
        <end position="603"/>
    </location>
</feature>
<reference evidence="12" key="1">
    <citation type="submission" date="2023-10" db="EMBL/GenBank/DDBJ databases">
        <authorList>
            <person name="Chen Y."/>
            <person name="Shah S."/>
            <person name="Dougan E. K."/>
            <person name="Thang M."/>
            <person name="Chan C."/>
        </authorList>
    </citation>
    <scope>NUCLEOTIDE SEQUENCE [LARGE SCALE GENOMIC DNA]</scope>
</reference>
<keyword evidence="7 9" id="KW-0472">Membrane</keyword>
<evidence type="ECO:0000256" key="7">
    <source>
        <dbReference type="ARBA" id="ARBA00023136"/>
    </source>
</evidence>
<evidence type="ECO:0000256" key="5">
    <source>
        <dbReference type="ARBA" id="ARBA00022989"/>
    </source>
</evidence>
<dbReference type="PANTHER" id="PTHR33281:SF19">
    <property type="entry name" value="VOLTAGE-DEPENDENT ANION CHANNEL-FORMING PROTEIN YNEE"/>
    <property type="match status" value="1"/>
</dbReference>
<evidence type="ECO:0000313" key="13">
    <source>
        <dbReference type="Proteomes" id="UP001189429"/>
    </source>
</evidence>
<name>A0ABN9X519_9DINO</name>